<feature type="compositionally biased region" description="Basic residues" evidence="1">
    <location>
        <begin position="1"/>
        <end position="10"/>
    </location>
</feature>
<feature type="compositionally biased region" description="Basic and acidic residues" evidence="1">
    <location>
        <begin position="28"/>
        <end position="43"/>
    </location>
</feature>
<keyword evidence="3" id="KW-1185">Reference proteome</keyword>
<dbReference type="InterPro" id="IPR036844">
    <property type="entry name" value="Hint_dom_sf"/>
</dbReference>
<organism evidence="2 3">
    <name type="scientific">Kordiimonas sediminis</name>
    <dbReference type="NCBI Taxonomy" id="1735581"/>
    <lineage>
        <taxon>Bacteria</taxon>
        <taxon>Pseudomonadati</taxon>
        <taxon>Pseudomonadota</taxon>
        <taxon>Alphaproteobacteria</taxon>
        <taxon>Kordiimonadales</taxon>
        <taxon>Kordiimonadaceae</taxon>
        <taxon>Kordiimonas</taxon>
    </lineage>
</organism>
<evidence type="ECO:0000313" key="2">
    <source>
        <dbReference type="EMBL" id="GHF31337.1"/>
    </source>
</evidence>
<evidence type="ECO:0000256" key="1">
    <source>
        <dbReference type="SAM" id="MobiDB-lite"/>
    </source>
</evidence>
<dbReference type="InterPro" id="IPR030934">
    <property type="entry name" value="Intein_C"/>
</dbReference>
<dbReference type="PROSITE" id="PS50818">
    <property type="entry name" value="INTEIN_C_TER"/>
    <property type="match status" value="1"/>
</dbReference>
<comment type="caution">
    <text evidence="2">The sequence shown here is derived from an EMBL/GenBank/DDBJ whole genome shotgun (WGS) entry which is preliminary data.</text>
</comment>
<accession>A0A919EAW6</accession>
<dbReference type="SUPFAM" id="SSF51294">
    <property type="entry name" value="Hedgehog/intein (Hint) domain"/>
    <property type="match status" value="1"/>
</dbReference>
<protein>
    <recommendedName>
        <fullName evidence="4">Intein C-terminal splicing domain-containing protein</fullName>
    </recommendedName>
</protein>
<name>A0A919EAW6_9PROT</name>
<proteinExistence type="predicted"/>
<reference evidence="2" key="1">
    <citation type="journal article" date="2014" name="Int. J. Syst. Evol. Microbiol.">
        <title>Complete genome sequence of Corynebacterium casei LMG S-19264T (=DSM 44701T), isolated from a smear-ripened cheese.</title>
        <authorList>
            <consortium name="US DOE Joint Genome Institute (JGI-PGF)"/>
            <person name="Walter F."/>
            <person name="Albersmeier A."/>
            <person name="Kalinowski J."/>
            <person name="Ruckert C."/>
        </authorList>
    </citation>
    <scope>NUCLEOTIDE SEQUENCE</scope>
    <source>
        <strain evidence="2">KCTC 42590</strain>
    </source>
</reference>
<dbReference type="EMBL" id="BNCI01000002">
    <property type="protein sequence ID" value="GHF31337.1"/>
    <property type="molecule type" value="Genomic_DNA"/>
</dbReference>
<feature type="region of interest" description="Disordered" evidence="1">
    <location>
        <begin position="115"/>
        <end position="146"/>
    </location>
</feature>
<dbReference type="AlphaFoldDB" id="A0A919EAW6"/>
<reference evidence="2" key="2">
    <citation type="submission" date="2020-09" db="EMBL/GenBank/DDBJ databases">
        <authorList>
            <person name="Sun Q."/>
            <person name="Kim S."/>
        </authorList>
    </citation>
    <scope>NUCLEOTIDE SEQUENCE</scope>
    <source>
        <strain evidence="2">KCTC 42590</strain>
    </source>
</reference>
<dbReference type="Proteomes" id="UP000630923">
    <property type="component" value="Unassembled WGS sequence"/>
</dbReference>
<feature type="compositionally biased region" description="Basic and acidic residues" evidence="1">
    <location>
        <begin position="52"/>
        <end position="62"/>
    </location>
</feature>
<dbReference type="NCBIfam" id="TIGR01443">
    <property type="entry name" value="intein_Cterm"/>
    <property type="match status" value="1"/>
</dbReference>
<sequence length="146" mass="16762">MSRLSRMKKKRNEEKHGDPDYVEPASEDYAKWKAKQVEKAKGKDGRRKVHYDKKAGEGDRTKQQVQDAKQNVLTITAVRNTSRTDGTYNLTVADFHTYFVGELNVLVHNCKKLKAKERRAQEKQRSQDAKGGDMQARGTRGNNRPE</sequence>
<feature type="region of interest" description="Disordered" evidence="1">
    <location>
        <begin position="1"/>
        <end position="66"/>
    </location>
</feature>
<feature type="compositionally biased region" description="Basic and acidic residues" evidence="1">
    <location>
        <begin position="118"/>
        <end position="131"/>
    </location>
</feature>
<evidence type="ECO:0008006" key="4">
    <source>
        <dbReference type="Google" id="ProtNLM"/>
    </source>
</evidence>
<evidence type="ECO:0000313" key="3">
    <source>
        <dbReference type="Proteomes" id="UP000630923"/>
    </source>
</evidence>
<dbReference type="Gene3D" id="2.170.16.10">
    <property type="entry name" value="Hedgehog/Intein (Hint) domain"/>
    <property type="match status" value="1"/>
</dbReference>
<gene>
    <name evidence="2" type="ORF">GCM10017044_28580</name>
</gene>